<dbReference type="PANTHER" id="PTHR43520:SF8">
    <property type="entry name" value="P-TYPE CU(+) TRANSPORTER"/>
    <property type="match status" value="1"/>
</dbReference>
<gene>
    <name evidence="25" type="ORF">GCWU000182_001088</name>
</gene>
<dbReference type="EC" id="7.2.2.8" evidence="3"/>
<feature type="transmembrane region" description="Helical" evidence="23">
    <location>
        <begin position="470"/>
        <end position="492"/>
    </location>
</feature>
<keyword evidence="9 23" id="KW-0479">Metal-binding</keyword>
<dbReference type="SUPFAM" id="SSF56784">
    <property type="entry name" value="HAD-like"/>
    <property type="match status" value="1"/>
</dbReference>
<evidence type="ECO:0000256" key="21">
    <source>
        <dbReference type="ARBA" id="ARBA00033239"/>
    </source>
</evidence>
<evidence type="ECO:0000256" key="17">
    <source>
        <dbReference type="ARBA" id="ARBA00023008"/>
    </source>
</evidence>
<dbReference type="eggNOG" id="COG2217">
    <property type="taxonomic scope" value="Bacteria"/>
</dbReference>
<evidence type="ECO:0000256" key="16">
    <source>
        <dbReference type="ARBA" id="ARBA00022989"/>
    </source>
</evidence>
<evidence type="ECO:0000256" key="20">
    <source>
        <dbReference type="ARBA" id="ARBA00029719"/>
    </source>
</evidence>
<dbReference type="InterPro" id="IPR036163">
    <property type="entry name" value="HMA_dom_sf"/>
</dbReference>
<dbReference type="PRINTS" id="PR00943">
    <property type="entry name" value="CUATPASE"/>
</dbReference>
<dbReference type="NCBIfam" id="TIGR01494">
    <property type="entry name" value="ATPase_P-type"/>
    <property type="match status" value="1"/>
</dbReference>
<evidence type="ECO:0000256" key="5">
    <source>
        <dbReference type="ARBA" id="ARBA00022448"/>
    </source>
</evidence>
<dbReference type="InterPro" id="IPR008250">
    <property type="entry name" value="ATPase_P-typ_transduc_dom_A_sf"/>
</dbReference>
<evidence type="ECO:0000313" key="26">
    <source>
        <dbReference type="Proteomes" id="UP000019050"/>
    </source>
</evidence>
<keyword evidence="16 23" id="KW-1133">Transmembrane helix</keyword>
<evidence type="ECO:0000256" key="10">
    <source>
        <dbReference type="ARBA" id="ARBA00022737"/>
    </source>
</evidence>
<evidence type="ECO:0000256" key="13">
    <source>
        <dbReference type="ARBA" id="ARBA00022840"/>
    </source>
</evidence>
<dbReference type="Gene3D" id="2.70.150.10">
    <property type="entry name" value="Calcium-transporting ATPase, cytoplasmic transduction domain A"/>
    <property type="match status" value="1"/>
</dbReference>
<evidence type="ECO:0000256" key="1">
    <source>
        <dbReference type="ARBA" id="ARBA00004651"/>
    </source>
</evidence>
<evidence type="ECO:0000259" key="24">
    <source>
        <dbReference type="PROSITE" id="PS50846"/>
    </source>
</evidence>
<dbReference type="Pfam" id="PF00122">
    <property type="entry name" value="E1-E2_ATPase"/>
    <property type="match status" value="1"/>
</dbReference>
<dbReference type="SUPFAM" id="SSF55008">
    <property type="entry name" value="HMA, heavy metal-associated domain"/>
    <property type="match status" value="2"/>
</dbReference>
<organism evidence="25 26">
    <name type="scientific">Abiotrophia defectiva ATCC 49176</name>
    <dbReference type="NCBI Taxonomy" id="592010"/>
    <lineage>
        <taxon>Bacteria</taxon>
        <taxon>Bacillati</taxon>
        <taxon>Bacillota</taxon>
        <taxon>Bacilli</taxon>
        <taxon>Lactobacillales</taxon>
        <taxon>Aerococcaceae</taxon>
        <taxon>Abiotrophia</taxon>
    </lineage>
</organism>
<name>W1Q638_ABIDE</name>
<dbReference type="InterPro" id="IPR006121">
    <property type="entry name" value="HMA_dom"/>
</dbReference>
<keyword evidence="7" id="KW-0597">Phosphoprotein</keyword>
<dbReference type="SFLD" id="SFLDF00027">
    <property type="entry name" value="p-type_atpase"/>
    <property type="match status" value="1"/>
</dbReference>
<comment type="catalytic activity">
    <reaction evidence="22">
        <text>Cu(+)(in) + ATP + H2O = Cu(+)(out) + ADP + phosphate + H(+)</text>
        <dbReference type="Rhea" id="RHEA:25792"/>
        <dbReference type="ChEBI" id="CHEBI:15377"/>
        <dbReference type="ChEBI" id="CHEBI:15378"/>
        <dbReference type="ChEBI" id="CHEBI:30616"/>
        <dbReference type="ChEBI" id="CHEBI:43474"/>
        <dbReference type="ChEBI" id="CHEBI:49552"/>
        <dbReference type="ChEBI" id="CHEBI:456216"/>
        <dbReference type="EC" id="7.2.2.8"/>
    </reaction>
</comment>
<reference evidence="25" key="1">
    <citation type="submission" date="2013-06" db="EMBL/GenBank/DDBJ databases">
        <authorList>
            <person name="Weinstock G."/>
            <person name="Sodergren E."/>
            <person name="Clifton S."/>
            <person name="Fulton L."/>
            <person name="Fulton B."/>
            <person name="Courtney L."/>
            <person name="Fronick C."/>
            <person name="Harrison M."/>
            <person name="Strong C."/>
            <person name="Farmer C."/>
            <person name="Delahaunty K."/>
            <person name="Markovic C."/>
            <person name="Hall O."/>
            <person name="Minx P."/>
            <person name="Tomlinson C."/>
            <person name="Mitreva M."/>
            <person name="Nelson J."/>
            <person name="Hou S."/>
            <person name="Wollam A."/>
            <person name="Pepin K.H."/>
            <person name="Johnson M."/>
            <person name="Bhonagiri V."/>
            <person name="Nash W.E."/>
            <person name="Warren W."/>
            <person name="Chinwalla A."/>
            <person name="Mardis E.R."/>
            <person name="Wilson R.K."/>
        </authorList>
    </citation>
    <scope>NUCLEOTIDE SEQUENCE [LARGE SCALE GENOMIC DNA]</scope>
    <source>
        <strain evidence="25">ATCC 49176</strain>
    </source>
</reference>
<dbReference type="CDD" id="cd02094">
    <property type="entry name" value="P-type_ATPase_Cu-like"/>
    <property type="match status" value="1"/>
</dbReference>
<evidence type="ECO:0000256" key="15">
    <source>
        <dbReference type="ARBA" id="ARBA00022967"/>
    </source>
</evidence>
<evidence type="ECO:0000256" key="23">
    <source>
        <dbReference type="RuleBase" id="RU362081"/>
    </source>
</evidence>
<evidence type="ECO:0000256" key="9">
    <source>
        <dbReference type="ARBA" id="ARBA00022723"/>
    </source>
</evidence>
<dbReference type="SFLD" id="SFLDS00003">
    <property type="entry name" value="Haloacid_Dehalogenase"/>
    <property type="match status" value="1"/>
</dbReference>
<dbReference type="InterPro" id="IPR027256">
    <property type="entry name" value="P-typ_ATPase_IB"/>
</dbReference>
<feature type="transmembrane region" description="Helical" evidence="23">
    <location>
        <begin position="188"/>
        <end position="209"/>
    </location>
</feature>
<dbReference type="NCBIfam" id="TIGR00003">
    <property type="entry name" value="copper ion binding protein"/>
    <property type="match status" value="2"/>
</dbReference>
<dbReference type="GO" id="GO:0140581">
    <property type="term" value="F:P-type monovalent copper transporter activity"/>
    <property type="evidence" value="ECO:0007669"/>
    <property type="project" value="UniProtKB-EC"/>
</dbReference>
<keyword evidence="19 23" id="KW-0472">Membrane</keyword>
<dbReference type="Gene3D" id="3.30.70.100">
    <property type="match status" value="2"/>
</dbReference>
<keyword evidence="11 23" id="KW-0547">Nucleotide-binding</keyword>
<keyword evidence="14" id="KW-0460">Magnesium</keyword>
<dbReference type="FunFam" id="3.40.50.1000:FF:000144">
    <property type="entry name" value="copper-transporting ATPase 1 isoform X2"/>
    <property type="match status" value="1"/>
</dbReference>
<dbReference type="SUPFAM" id="SSF81665">
    <property type="entry name" value="Calcium ATPase, transmembrane domain M"/>
    <property type="match status" value="1"/>
</dbReference>
<evidence type="ECO:0000256" key="7">
    <source>
        <dbReference type="ARBA" id="ARBA00022553"/>
    </source>
</evidence>
<evidence type="ECO:0000313" key="25">
    <source>
        <dbReference type="EMBL" id="ESK65614.1"/>
    </source>
</evidence>
<dbReference type="InterPro" id="IPR036412">
    <property type="entry name" value="HAD-like_sf"/>
</dbReference>
<dbReference type="Proteomes" id="UP000019050">
    <property type="component" value="Unassembled WGS sequence"/>
</dbReference>
<dbReference type="InterPro" id="IPR001757">
    <property type="entry name" value="P_typ_ATPase"/>
</dbReference>
<feature type="transmembrane region" description="Helical" evidence="23">
    <location>
        <begin position="260"/>
        <end position="277"/>
    </location>
</feature>
<dbReference type="PROSITE" id="PS50846">
    <property type="entry name" value="HMA_2"/>
    <property type="match status" value="2"/>
</dbReference>
<dbReference type="HOGENOM" id="CLU_001771_0_3_9"/>
<feature type="domain" description="HMA" evidence="24">
    <location>
        <begin position="87"/>
        <end position="153"/>
    </location>
</feature>
<dbReference type="SFLD" id="SFLDG00002">
    <property type="entry name" value="C1.7:_P-type_atpase_like"/>
    <property type="match status" value="1"/>
</dbReference>
<dbReference type="GO" id="GO:0005524">
    <property type="term" value="F:ATP binding"/>
    <property type="evidence" value="ECO:0007669"/>
    <property type="project" value="UniProtKB-UniRule"/>
</dbReference>
<dbReference type="PROSITE" id="PS01047">
    <property type="entry name" value="HMA_1"/>
    <property type="match status" value="2"/>
</dbReference>
<evidence type="ECO:0000256" key="4">
    <source>
        <dbReference type="ARBA" id="ARBA00015102"/>
    </source>
</evidence>
<dbReference type="PANTHER" id="PTHR43520">
    <property type="entry name" value="ATP7, ISOFORM B"/>
    <property type="match status" value="1"/>
</dbReference>
<comment type="caution">
    <text evidence="25">The sequence shown here is derived from an EMBL/GenBank/DDBJ whole genome shotgun (WGS) entry which is preliminary data.</text>
</comment>
<comment type="similarity">
    <text evidence="2 23">Belongs to the cation transport ATPase (P-type) (TC 3.A.3) family. Type IB subfamily.</text>
</comment>
<dbReference type="Pfam" id="PF00702">
    <property type="entry name" value="Hydrolase"/>
    <property type="match status" value="1"/>
</dbReference>
<dbReference type="InterPro" id="IPR023214">
    <property type="entry name" value="HAD_sf"/>
</dbReference>
<feature type="transmembrane region" description="Helical" evidence="23">
    <location>
        <begin position="813"/>
        <end position="832"/>
    </location>
</feature>
<dbReference type="GO" id="GO:0055070">
    <property type="term" value="P:copper ion homeostasis"/>
    <property type="evidence" value="ECO:0007669"/>
    <property type="project" value="TreeGrafter"/>
</dbReference>
<keyword evidence="17" id="KW-0186">Copper</keyword>
<dbReference type="Gene3D" id="3.40.1110.10">
    <property type="entry name" value="Calcium-transporting ATPase, cytoplasmic domain N"/>
    <property type="match status" value="1"/>
</dbReference>
<dbReference type="Pfam" id="PF00403">
    <property type="entry name" value="HMA"/>
    <property type="match status" value="2"/>
</dbReference>
<keyword evidence="26" id="KW-1185">Reference proteome</keyword>
<keyword evidence="13 23" id="KW-0067">ATP-binding</keyword>
<dbReference type="GO" id="GO:0043682">
    <property type="term" value="F:P-type divalent copper transporter activity"/>
    <property type="evidence" value="ECO:0007669"/>
    <property type="project" value="TreeGrafter"/>
</dbReference>
<protein>
    <recommendedName>
        <fullName evidence="4">Copper-exporting P-type ATPase</fullName>
        <ecNumber evidence="3">7.2.2.8</ecNumber>
    </recommendedName>
    <alternativeName>
        <fullName evidence="20">Copper-exporting P-type ATPase A</fullName>
    </alternativeName>
    <alternativeName>
        <fullName evidence="21">Cu(+)-exporting ATPase</fullName>
    </alternativeName>
</protein>
<dbReference type="PROSITE" id="PS00154">
    <property type="entry name" value="ATPASE_E1_E2"/>
    <property type="match status" value="1"/>
</dbReference>
<feature type="transmembrane region" description="Helical" evidence="23">
    <location>
        <begin position="442"/>
        <end position="464"/>
    </location>
</feature>
<evidence type="ECO:0000256" key="6">
    <source>
        <dbReference type="ARBA" id="ARBA00022475"/>
    </source>
</evidence>
<dbReference type="InterPro" id="IPR023299">
    <property type="entry name" value="ATPase_P-typ_cyto_dom_N"/>
</dbReference>
<proteinExistence type="inferred from homology"/>
<evidence type="ECO:0000256" key="22">
    <source>
        <dbReference type="ARBA" id="ARBA00049289"/>
    </source>
</evidence>
<keyword evidence="8 23" id="KW-0812">Transmembrane</keyword>
<evidence type="ECO:0000256" key="3">
    <source>
        <dbReference type="ARBA" id="ARBA00012517"/>
    </source>
</evidence>
<dbReference type="FunFam" id="2.70.150.10:FF:000020">
    <property type="entry name" value="Copper-exporting P-type ATPase A"/>
    <property type="match status" value="1"/>
</dbReference>
<dbReference type="GO" id="GO:0016887">
    <property type="term" value="F:ATP hydrolysis activity"/>
    <property type="evidence" value="ECO:0007669"/>
    <property type="project" value="InterPro"/>
</dbReference>
<dbReference type="NCBIfam" id="TIGR01511">
    <property type="entry name" value="ATPase-IB1_Cu"/>
    <property type="match status" value="1"/>
</dbReference>
<dbReference type="InterPro" id="IPR044492">
    <property type="entry name" value="P_typ_ATPase_HD_dom"/>
</dbReference>
<feature type="transmembrane region" description="Helical" evidence="23">
    <location>
        <begin position="289"/>
        <end position="308"/>
    </location>
</feature>
<accession>W1Q638</accession>
<dbReference type="PRINTS" id="PR00119">
    <property type="entry name" value="CATATPASE"/>
</dbReference>
<dbReference type="NCBIfam" id="TIGR01525">
    <property type="entry name" value="ATPase-IB_hvy"/>
    <property type="match status" value="1"/>
</dbReference>
<feature type="transmembrane region" description="Helical" evidence="23">
    <location>
        <begin position="785"/>
        <end position="807"/>
    </location>
</feature>
<evidence type="ECO:0000256" key="19">
    <source>
        <dbReference type="ARBA" id="ARBA00023136"/>
    </source>
</evidence>
<feature type="domain" description="HMA" evidence="24">
    <location>
        <begin position="18"/>
        <end position="83"/>
    </location>
</feature>
<dbReference type="InterPro" id="IPR006122">
    <property type="entry name" value="HMA_Cu_ion-bd"/>
</dbReference>
<comment type="subcellular location">
    <subcellularLocation>
        <location evidence="1">Cell membrane</location>
        <topology evidence="1">Multi-pass membrane protein</topology>
    </subcellularLocation>
</comment>
<dbReference type="InterPro" id="IPR018303">
    <property type="entry name" value="ATPase_P-typ_P_site"/>
</dbReference>
<dbReference type="FunFam" id="3.30.70.100:FF:000005">
    <property type="entry name" value="Copper-exporting P-type ATPase A"/>
    <property type="match status" value="1"/>
</dbReference>
<keyword evidence="15" id="KW-1278">Translocase</keyword>
<evidence type="ECO:0000256" key="8">
    <source>
        <dbReference type="ARBA" id="ARBA00022692"/>
    </source>
</evidence>
<evidence type="ECO:0000256" key="11">
    <source>
        <dbReference type="ARBA" id="ARBA00022741"/>
    </source>
</evidence>
<dbReference type="GO" id="GO:0005886">
    <property type="term" value="C:plasma membrane"/>
    <property type="evidence" value="ECO:0007669"/>
    <property type="project" value="UniProtKB-SubCell"/>
</dbReference>
<dbReference type="AlphaFoldDB" id="W1Q638"/>
<keyword evidence="6 23" id="KW-1003">Cell membrane</keyword>
<evidence type="ECO:0000256" key="14">
    <source>
        <dbReference type="ARBA" id="ARBA00022842"/>
    </source>
</evidence>
<dbReference type="Gene3D" id="3.40.50.1000">
    <property type="entry name" value="HAD superfamily/HAD-like"/>
    <property type="match status" value="1"/>
</dbReference>
<dbReference type="InterPro" id="IPR017969">
    <property type="entry name" value="Heavy-metal-associated_CS"/>
</dbReference>
<dbReference type="CDD" id="cd00371">
    <property type="entry name" value="HMA"/>
    <property type="match status" value="2"/>
</dbReference>
<evidence type="ECO:0000256" key="12">
    <source>
        <dbReference type="ARBA" id="ARBA00022796"/>
    </source>
</evidence>
<feature type="transmembrane region" description="Helical" evidence="23">
    <location>
        <begin position="221"/>
        <end position="239"/>
    </location>
</feature>
<evidence type="ECO:0000256" key="2">
    <source>
        <dbReference type="ARBA" id="ARBA00006024"/>
    </source>
</evidence>
<dbReference type="InterPro" id="IPR023298">
    <property type="entry name" value="ATPase_P-typ_TM_dom_sf"/>
</dbReference>
<keyword evidence="12" id="KW-0187">Copper transport</keyword>
<keyword evidence="5" id="KW-0813">Transport</keyword>
<keyword evidence="18" id="KW-0406">Ion transport</keyword>
<sequence length="839" mass="87949">MRITLVILKMRLRKVMTMSQEYAVQGLSCASCAHAVEVALQAVTGVKSAQVNLATEKVSLETEGSVSPLDLQAAVQAAGYDLVLPQVTQNFALTGMSCASCAANIESAVSSLPEVSAASVNLATEVLSVTYQPGAINEEIICQTVAEAGYQAQVLADQAGASQAQIQQEADQAAQAKASHQAALWRRFWLSAIFALPLLCLAMAEMVGLTLPTWLSHRGGGQLFVSLQLALTLPILWLGRSFFLNGFKHLVKGHPNMDSLVALGTSAAVAYSLYSSIQVWLGDHHAAMSLYYESAGVILTLVTLGKYFEARSKGQTSAAIQALIKLAPQEAQVLREGQEVTLPLDQVQVGDLVRVRPGQKIPVDGRVVEGQSWVDESMLTGESLPVAKKVGDQVVGASLNQQGSLIVETNKVGQDTTLAQIIHLVQAAQGSKAPIAQLADRVSAVFVPVVMTLALVAGLAWYLIGGQSWAFALTISIAVLVIACPCALGLATPTAIMVGTGKGAEQGILIKSGTALEMAHQVDAVVLDKTGTLTQGQPQVTDVLPLTGWTPDQLLALAAAAEVNSEHPLGQAIVAGARERELALPEVTDFQSLTGSGIQVRVDQATYYLGNRRLMQEQGLDLGQAEDQAAALAAGGKTPIYVANEHELLGLIAVADPLKETSPEAVRRLKAMGLQVIMLTGDNAKTAQALAAEAGIDQVISDVLPADKAQVVADLQAKGLKVAMVGDGINDAPALAQADVGLAIGRGTDVAIESADMVLMGSDLTSVATAIKLSQATIRNIKENLFWAFAYNVLGIPVAMGVLHLFGGPLLNPMLAGAAMSFSSVSVIVNALRLRRFKA</sequence>
<keyword evidence="10" id="KW-0677">Repeat</keyword>
<evidence type="ECO:0000256" key="18">
    <source>
        <dbReference type="ARBA" id="ARBA00023065"/>
    </source>
</evidence>
<dbReference type="STRING" id="592010.GCWU000182_001088"/>
<dbReference type="SUPFAM" id="SSF81653">
    <property type="entry name" value="Calcium ATPase, transduction domain A"/>
    <property type="match status" value="1"/>
</dbReference>
<dbReference type="EMBL" id="ACIN03000007">
    <property type="protein sequence ID" value="ESK65614.1"/>
    <property type="molecule type" value="Genomic_DNA"/>
</dbReference>
<dbReference type="InterPro" id="IPR059000">
    <property type="entry name" value="ATPase_P-type_domA"/>
</dbReference>
<dbReference type="GO" id="GO:0005507">
    <property type="term" value="F:copper ion binding"/>
    <property type="evidence" value="ECO:0007669"/>
    <property type="project" value="InterPro"/>
</dbReference>